<dbReference type="EMBL" id="CP120733">
    <property type="protein sequence ID" value="WFD10893.1"/>
    <property type="molecule type" value="Genomic_DNA"/>
</dbReference>
<evidence type="ECO:0000313" key="2">
    <source>
        <dbReference type="Proteomes" id="UP001222800"/>
    </source>
</evidence>
<dbReference type="GO" id="GO:0016787">
    <property type="term" value="F:hydrolase activity"/>
    <property type="evidence" value="ECO:0007669"/>
    <property type="project" value="UniProtKB-KW"/>
</dbReference>
<keyword evidence="1" id="KW-0378">Hydrolase</keyword>
<accession>A0ABY8ED79</accession>
<dbReference type="Gene3D" id="3.40.50.1820">
    <property type="entry name" value="alpha/beta hydrolase"/>
    <property type="match status" value="1"/>
</dbReference>
<organism evidence="1 2">
    <name type="scientific">Tepidibacter hydrothermalis</name>
    <dbReference type="NCBI Taxonomy" id="3036126"/>
    <lineage>
        <taxon>Bacteria</taxon>
        <taxon>Bacillati</taxon>
        <taxon>Bacillota</taxon>
        <taxon>Clostridia</taxon>
        <taxon>Peptostreptococcales</taxon>
        <taxon>Peptostreptococcaceae</taxon>
        <taxon>Tepidibacter</taxon>
    </lineage>
</organism>
<keyword evidence="2" id="KW-1185">Reference proteome</keyword>
<dbReference type="SUPFAM" id="SSF53474">
    <property type="entry name" value="alpha/beta-Hydrolases"/>
    <property type="match status" value="1"/>
</dbReference>
<dbReference type="PANTHER" id="PTHR13617:SF14">
    <property type="entry name" value="PROTEIN ABHD18"/>
    <property type="match status" value="1"/>
</dbReference>
<dbReference type="InterPro" id="IPR029058">
    <property type="entry name" value="AB_hydrolase_fold"/>
</dbReference>
<dbReference type="RefSeq" id="WP_277732858.1">
    <property type="nucleotide sequence ID" value="NZ_CP120733.1"/>
</dbReference>
<sequence length="325" mass="37781">MRKVISNIADSYGLHSLHREYSKNDQFKYVEDEVSKLNSDFGEFYDKPILPEVYLEKDKIENSYEKGKLKFLSQVDNGISNKDAVFHYSKCIDEEKNINVILIHGWRAKVLNRLEKVFLDSFIERNYNVYRYVLPFHMERSPKTSLYSGEYFVSADVSRTLKSVRQSVSDIRALISYIKDVEKGKVIIIGLSLGGIITNLICEVEGNIDVLISLFYANNLSFTVFETEAGKYIKKDFLKNNFSYSLLSKSWGVINPCLRKPILDLDKILLVSGKYDKYVLNKDTDQLWEKWGKPERYKYSCGHSGIVLSKNRIKNDVLYFIDKRV</sequence>
<proteinExistence type="predicted"/>
<dbReference type="Proteomes" id="UP001222800">
    <property type="component" value="Chromosome"/>
</dbReference>
<dbReference type="PANTHER" id="PTHR13617">
    <property type="entry name" value="PROTEIN ABHD18"/>
    <property type="match status" value="1"/>
</dbReference>
<name>A0ABY8ED79_9FIRM</name>
<gene>
    <name evidence="1" type="ORF">P4S50_02135</name>
</gene>
<reference evidence="1 2" key="1">
    <citation type="submission" date="2023-03" db="EMBL/GenBank/DDBJ databases">
        <title>Complete genome sequence of Tepidibacter sp. SWIR-1, isolated from a deep-sea hydrothermal vent.</title>
        <authorList>
            <person name="Li X."/>
        </authorList>
    </citation>
    <scope>NUCLEOTIDE SEQUENCE [LARGE SCALE GENOMIC DNA]</scope>
    <source>
        <strain evidence="1 2">SWIR-1</strain>
    </source>
</reference>
<evidence type="ECO:0000313" key="1">
    <source>
        <dbReference type="EMBL" id="WFD10893.1"/>
    </source>
</evidence>
<protein>
    <submittedName>
        <fullName evidence="1">Alpha/beta hydrolase</fullName>
    </submittedName>
</protein>